<keyword evidence="1" id="KW-0496">Mitochondrion</keyword>
<proteinExistence type="predicted"/>
<reference evidence="1" key="1">
    <citation type="submission" date="2017-03" db="EMBL/GenBank/DDBJ databases">
        <title>The mitochondrial genome of the carnivorous plant Utricularia reniformis (Lentibulariaceae): structure, comparative analysis and evolutionary landmarks.</title>
        <authorList>
            <person name="Silva S.R."/>
            <person name="Alvarenga D.O."/>
            <person name="Michael T.P."/>
            <person name="Miranda V.F.O."/>
            <person name="Varani A.M."/>
        </authorList>
    </citation>
    <scope>NUCLEOTIDE SEQUENCE</scope>
</reference>
<evidence type="ECO:0000313" key="1">
    <source>
        <dbReference type="EMBL" id="ART32097.1"/>
    </source>
</evidence>
<gene>
    <name evidence="1" type="ORF">AEK19_MT1932</name>
</gene>
<dbReference type="EMBL" id="KY774314">
    <property type="protein sequence ID" value="ART32097.1"/>
    <property type="molecule type" value="Genomic_DNA"/>
</dbReference>
<name>A0A1Y0B3Z0_9LAMI</name>
<organism evidence="1">
    <name type="scientific">Utricularia reniformis</name>
    <dbReference type="NCBI Taxonomy" id="192314"/>
    <lineage>
        <taxon>Eukaryota</taxon>
        <taxon>Viridiplantae</taxon>
        <taxon>Streptophyta</taxon>
        <taxon>Embryophyta</taxon>
        <taxon>Tracheophyta</taxon>
        <taxon>Spermatophyta</taxon>
        <taxon>Magnoliopsida</taxon>
        <taxon>eudicotyledons</taxon>
        <taxon>Gunneridae</taxon>
        <taxon>Pentapetalae</taxon>
        <taxon>asterids</taxon>
        <taxon>lamiids</taxon>
        <taxon>Lamiales</taxon>
        <taxon>Lentibulariaceae</taxon>
        <taxon>Utricularia</taxon>
    </lineage>
</organism>
<accession>A0A1Y0B3Z0</accession>
<geneLocation type="mitochondrion" evidence="1"/>
<protein>
    <submittedName>
        <fullName evidence="1">Uncharacterized protein</fullName>
    </submittedName>
</protein>
<sequence>MDSWFLVSKINQTIIMNLEYGEIREKSRGQKIQFPRLTGIQTLVSKVKRILVFIMSGALL</sequence>
<dbReference type="AlphaFoldDB" id="A0A1Y0B3Z0"/>